<dbReference type="AlphaFoldDB" id="A0A2A6BCH2"/>
<keyword evidence="2" id="KW-1185">Reference proteome</keyword>
<gene>
    <name evidence="1" type="primary">WBGene00277275</name>
</gene>
<evidence type="ECO:0000313" key="1">
    <source>
        <dbReference type="EnsemblMetazoa" id="PPA38906.1"/>
    </source>
</evidence>
<dbReference type="Proteomes" id="UP000005239">
    <property type="component" value="Unassembled WGS sequence"/>
</dbReference>
<accession>A0A2A6BCH2</accession>
<dbReference type="EnsemblMetazoa" id="PPA38906.1">
    <property type="protein sequence ID" value="PPA38906.1"/>
    <property type="gene ID" value="WBGene00277275"/>
</dbReference>
<organism evidence="1 2">
    <name type="scientific">Pristionchus pacificus</name>
    <name type="common">Parasitic nematode worm</name>
    <dbReference type="NCBI Taxonomy" id="54126"/>
    <lineage>
        <taxon>Eukaryota</taxon>
        <taxon>Metazoa</taxon>
        <taxon>Ecdysozoa</taxon>
        <taxon>Nematoda</taxon>
        <taxon>Chromadorea</taxon>
        <taxon>Rhabditida</taxon>
        <taxon>Rhabditina</taxon>
        <taxon>Diplogasteromorpha</taxon>
        <taxon>Diplogasteroidea</taxon>
        <taxon>Neodiplogasteridae</taxon>
        <taxon>Pristionchus</taxon>
    </lineage>
</organism>
<reference evidence="1" key="2">
    <citation type="submission" date="2022-06" db="UniProtKB">
        <authorList>
            <consortium name="EnsemblMetazoa"/>
        </authorList>
    </citation>
    <scope>IDENTIFICATION</scope>
    <source>
        <strain evidence="1">PS312</strain>
    </source>
</reference>
<proteinExistence type="predicted"/>
<reference evidence="2" key="1">
    <citation type="journal article" date="2008" name="Nat. Genet.">
        <title>The Pristionchus pacificus genome provides a unique perspective on nematode lifestyle and parasitism.</title>
        <authorList>
            <person name="Dieterich C."/>
            <person name="Clifton S.W."/>
            <person name="Schuster L.N."/>
            <person name="Chinwalla A."/>
            <person name="Delehaunty K."/>
            <person name="Dinkelacker I."/>
            <person name="Fulton L."/>
            <person name="Fulton R."/>
            <person name="Godfrey J."/>
            <person name="Minx P."/>
            <person name="Mitreva M."/>
            <person name="Roeseler W."/>
            <person name="Tian H."/>
            <person name="Witte H."/>
            <person name="Yang S.P."/>
            <person name="Wilson R.K."/>
            <person name="Sommer R.J."/>
        </authorList>
    </citation>
    <scope>NUCLEOTIDE SEQUENCE [LARGE SCALE GENOMIC DNA]</scope>
    <source>
        <strain evidence="2">PS312</strain>
    </source>
</reference>
<evidence type="ECO:0000313" key="2">
    <source>
        <dbReference type="Proteomes" id="UP000005239"/>
    </source>
</evidence>
<name>A0A2A6BCH2_PRIPA</name>
<sequence>MGNGKMRHSTTCRITMMIPFMSALVLLADRSLASDPYYYGPYEGRSPVIFQEVLDRLPKICDRYKVPMRDLFKILAEEGKETYIARRDMSDGTHKYDEGNLHDGIVRAANLISPLLQIEPGFMLTANPIEQHKTAFSKDKPLTPVLVYKCPENETDGEKIFATIGSHNRIKKELIFFDEQCVEKNVKDSEGYKYLELDVIQSGAHRISSHYPTMAMIIAIIPLLMAL</sequence>
<protein>
    <submittedName>
        <fullName evidence="1">Uncharacterized protein</fullName>
    </submittedName>
</protein>
<accession>A0A8R1YVE7</accession>